<dbReference type="InterPro" id="IPR008778">
    <property type="entry name" value="Pirin_C_dom"/>
</dbReference>
<dbReference type="InterPro" id="IPR012093">
    <property type="entry name" value="Pirin"/>
</dbReference>
<dbReference type="SUPFAM" id="SSF51182">
    <property type="entry name" value="RmlC-like cupins"/>
    <property type="match status" value="1"/>
</dbReference>
<dbReference type="PANTHER" id="PTHR13903:SF8">
    <property type="entry name" value="PIRIN"/>
    <property type="match status" value="1"/>
</dbReference>
<evidence type="ECO:0000259" key="5">
    <source>
        <dbReference type="Pfam" id="PF05726"/>
    </source>
</evidence>
<dbReference type="Pfam" id="PF02678">
    <property type="entry name" value="Pirin"/>
    <property type="match status" value="1"/>
</dbReference>
<evidence type="ECO:0000256" key="3">
    <source>
        <dbReference type="SAM" id="MobiDB-lite"/>
    </source>
</evidence>
<dbReference type="Proteomes" id="UP001500653">
    <property type="component" value="Unassembled WGS sequence"/>
</dbReference>
<protein>
    <submittedName>
        <fullName evidence="6">Pirin family protein</fullName>
    </submittedName>
</protein>
<accession>A0ABN1WGP8</accession>
<dbReference type="CDD" id="cd02247">
    <property type="entry name" value="cupin_pirin_C"/>
    <property type="match status" value="1"/>
</dbReference>
<comment type="similarity">
    <text evidence="1 2">Belongs to the pirin family.</text>
</comment>
<dbReference type="PANTHER" id="PTHR13903">
    <property type="entry name" value="PIRIN-RELATED"/>
    <property type="match status" value="1"/>
</dbReference>
<evidence type="ECO:0000313" key="7">
    <source>
        <dbReference type="Proteomes" id="UP001500653"/>
    </source>
</evidence>
<dbReference type="InterPro" id="IPR011051">
    <property type="entry name" value="RmlC_Cupin_sf"/>
</dbReference>
<evidence type="ECO:0000259" key="4">
    <source>
        <dbReference type="Pfam" id="PF02678"/>
    </source>
</evidence>
<proteinExistence type="inferred from homology"/>
<evidence type="ECO:0000256" key="1">
    <source>
        <dbReference type="ARBA" id="ARBA00008416"/>
    </source>
</evidence>
<dbReference type="RefSeq" id="WP_253864521.1">
    <property type="nucleotide sequence ID" value="NZ_BAAALN010000007.1"/>
</dbReference>
<organism evidence="6 7">
    <name type="scientific">Prauserella halophila</name>
    <dbReference type="NCBI Taxonomy" id="185641"/>
    <lineage>
        <taxon>Bacteria</taxon>
        <taxon>Bacillati</taxon>
        <taxon>Actinomycetota</taxon>
        <taxon>Actinomycetes</taxon>
        <taxon>Pseudonocardiales</taxon>
        <taxon>Pseudonocardiaceae</taxon>
        <taxon>Prauserella</taxon>
    </lineage>
</organism>
<gene>
    <name evidence="6" type="ORF">GCM10009676_29750</name>
</gene>
<reference evidence="6 7" key="1">
    <citation type="journal article" date="2019" name="Int. J. Syst. Evol. Microbiol.">
        <title>The Global Catalogue of Microorganisms (GCM) 10K type strain sequencing project: providing services to taxonomists for standard genome sequencing and annotation.</title>
        <authorList>
            <consortium name="The Broad Institute Genomics Platform"/>
            <consortium name="The Broad Institute Genome Sequencing Center for Infectious Disease"/>
            <person name="Wu L."/>
            <person name="Ma J."/>
        </authorList>
    </citation>
    <scope>NUCLEOTIDE SEQUENCE [LARGE SCALE GENOMIC DNA]</scope>
    <source>
        <strain evidence="6 7">JCM 13023</strain>
    </source>
</reference>
<dbReference type="EMBL" id="BAAALN010000007">
    <property type="protein sequence ID" value="GAA1242405.1"/>
    <property type="molecule type" value="Genomic_DNA"/>
</dbReference>
<evidence type="ECO:0000256" key="2">
    <source>
        <dbReference type="RuleBase" id="RU003457"/>
    </source>
</evidence>
<keyword evidence="7" id="KW-1185">Reference proteome</keyword>
<name>A0ABN1WGP8_9PSEU</name>
<evidence type="ECO:0000313" key="6">
    <source>
        <dbReference type="EMBL" id="GAA1242405.1"/>
    </source>
</evidence>
<dbReference type="InterPro" id="IPR014710">
    <property type="entry name" value="RmlC-like_jellyroll"/>
</dbReference>
<comment type="caution">
    <text evidence="6">The sequence shown here is derived from an EMBL/GenBank/DDBJ whole genome shotgun (WGS) entry which is preliminary data.</text>
</comment>
<feature type="domain" description="Pirin N-terminal" evidence="4">
    <location>
        <begin position="39"/>
        <end position="138"/>
    </location>
</feature>
<sequence>MSNLEATPEELTCTSAPNDRGRVLEPRSVPLGGPRAMAVRRTLPQRAQSFIGAWCFVDHYGPDDVSATGGMRVAGHPHTGLQTVSWLFRGEIEHRDTTGVHAYVRPGELNLMTAGAGIAHSEFSTADTDVLHGVQLWLALPEAERFTRPGFQHYAPPAVDVDGAQLLVFLGSLAGQVSPVRTFTPLLGAELTLPAGRELQLDVDPTFEHGVLVDRGSVDTAGVTAEAGMLVHQPAGPGTLTLRAESDTRVLLLGGEPLDEQIVMWWNFVGRSHDEIAEYRREWEHERTSRTPGRFGRMPEEWEQTIPAPELPNVRLRPRS</sequence>
<dbReference type="Pfam" id="PF05726">
    <property type="entry name" value="Pirin_C"/>
    <property type="match status" value="1"/>
</dbReference>
<dbReference type="InterPro" id="IPR003829">
    <property type="entry name" value="Pirin_N_dom"/>
</dbReference>
<feature type="domain" description="Pirin C-terminal" evidence="5">
    <location>
        <begin position="189"/>
        <end position="287"/>
    </location>
</feature>
<dbReference type="PIRSF" id="PIRSF006232">
    <property type="entry name" value="Pirin"/>
    <property type="match status" value="1"/>
</dbReference>
<feature type="region of interest" description="Disordered" evidence="3">
    <location>
        <begin position="1"/>
        <end position="29"/>
    </location>
</feature>
<dbReference type="Gene3D" id="2.60.120.10">
    <property type="entry name" value="Jelly Rolls"/>
    <property type="match status" value="1"/>
</dbReference>